<dbReference type="EMBL" id="SPQS01000022">
    <property type="protein sequence ID" value="TFV70179.1"/>
    <property type="molecule type" value="Genomic_DNA"/>
</dbReference>
<comment type="caution">
    <text evidence="2">The sequence shown here is derived from an EMBL/GenBank/DDBJ whole genome shotgun (WGS) entry which is preliminary data.</text>
</comment>
<accession>A0A4Y9NQH7</accession>
<dbReference type="Gene3D" id="3.10.450.620">
    <property type="entry name" value="JHP933, nucleotidyltransferase-like core domain"/>
    <property type="match status" value="1"/>
</dbReference>
<dbReference type="Proteomes" id="UP000298225">
    <property type="component" value="Unassembled WGS sequence"/>
</dbReference>
<dbReference type="EMBL" id="SPQU01000084">
    <property type="protein sequence ID" value="TFV27766.1"/>
    <property type="molecule type" value="Genomic_DNA"/>
</dbReference>
<accession>A0A4Y9KQQ9</accession>
<evidence type="ECO:0000313" key="3">
    <source>
        <dbReference type="Proteomes" id="UP000297700"/>
    </source>
</evidence>
<keyword evidence="4" id="KW-1185">Reference proteome</keyword>
<organism evidence="2 3">
    <name type="scientific">Bradyrhizobium frederickii</name>
    <dbReference type="NCBI Taxonomy" id="2560054"/>
    <lineage>
        <taxon>Bacteria</taxon>
        <taxon>Pseudomonadati</taxon>
        <taxon>Pseudomonadota</taxon>
        <taxon>Alphaproteobacteria</taxon>
        <taxon>Hyphomicrobiales</taxon>
        <taxon>Nitrobacteraceae</taxon>
        <taxon>Bradyrhizobium</taxon>
    </lineage>
</organism>
<dbReference type="AlphaFoldDB" id="A0A4Y9NQH7"/>
<dbReference type="OrthoDB" id="1550603at2"/>
<dbReference type="RefSeq" id="WP_135166766.1">
    <property type="nucleotide sequence ID" value="NZ_SPQS01000022.1"/>
</dbReference>
<dbReference type="Proteomes" id="UP000297700">
    <property type="component" value="Unassembled WGS sequence"/>
</dbReference>
<proteinExistence type="predicted"/>
<reference evidence="2 3" key="2">
    <citation type="submission" date="2019-03" db="EMBL/GenBank/DDBJ databases">
        <title>Bradyrhizobium strains diversity.</title>
        <authorList>
            <person name="Urquiaga M.C.O."/>
            <person name="Hungria M."/>
            <person name="Delamuta J.R.M."/>
            <person name="Klepa M.S."/>
        </authorList>
    </citation>
    <scope>NUCLEOTIDE SEQUENCE [LARGE SCALE GENOMIC DNA]</scope>
    <source>
        <strain evidence="2 3">CNPSo 3426</strain>
    </source>
</reference>
<name>A0A4Y9NQH7_9BRAD</name>
<keyword evidence="2" id="KW-0808">Transferase</keyword>
<dbReference type="Pfam" id="PF08843">
    <property type="entry name" value="AbiEii"/>
    <property type="match status" value="1"/>
</dbReference>
<gene>
    <name evidence="2" type="ORF">E4K64_30385</name>
    <name evidence="1" type="ORF">E4K66_39525</name>
</gene>
<sequence>MAFADAYKKQVALLLRVLPLVAEEKCFALKGGTAINLFVRDLPRLSVDIDLTYIPVAPRAESLSDIDAAMKRIVAEIKGKIPGAQVHETRKEGTIVKLVVRSQNVQIKIEVTPVLRGCVFEPVVTSVRPAVEEAFGFAEARTVSFADLYGGKIVAALDRQHPRDLFDTRDLLANEGITDELRKAFIVYLLSHDRPMFEVLGSPQKDISDEFLHGFEGMTDKPVSKDELVAARKTLVEEIVGKMPEAHRKFLVSFERGEPDWDLLGIPAAADLPAVKWRQQNLDKLSKEKRAELVAALEKVRTHTMKTARLTHARGQSELYDRLGEGQAAC</sequence>
<protein>
    <submittedName>
        <fullName evidence="2">Nucleotidyl transferase AbiEii/AbiGii toxin family protein</fullName>
    </submittedName>
</protein>
<dbReference type="InterPro" id="IPR014942">
    <property type="entry name" value="AbiEii"/>
</dbReference>
<evidence type="ECO:0000313" key="2">
    <source>
        <dbReference type="EMBL" id="TFV70179.1"/>
    </source>
</evidence>
<evidence type="ECO:0000313" key="4">
    <source>
        <dbReference type="Proteomes" id="UP000298225"/>
    </source>
</evidence>
<reference evidence="1 4" key="1">
    <citation type="submission" date="2019-03" db="EMBL/GenBank/DDBJ databases">
        <title>Bradyrhizobium strains diversity isolated from Chamaecrista fasciculata.</title>
        <authorList>
            <person name="Urquiaga M.C.O."/>
            <person name="Hungria M."/>
            <person name="Delamuta J.R.M."/>
        </authorList>
    </citation>
    <scope>NUCLEOTIDE SEQUENCE [LARGE SCALE GENOMIC DNA]</scope>
    <source>
        <strain evidence="1 4">CNPSo 3424</strain>
    </source>
</reference>
<evidence type="ECO:0000313" key="1">
    <source>
        <dbReference type="EMBL" id="TFV27766.1"/>
    </source>
</evidence>
<dbReference type="GO" id="GO:0016740">
    <property type="term" value="F:transferase activity"/>
    <property type="evidence" value="ECO:0007669"/>
    <property type="project" value="UniProtKB-KW"/>
</dbReference>